<dbReference type="InterPro" id="IPR000531">
    <property type="entry name" value="Beta-barrel_TonB"/>
</dbReference>
<organism evidence="16 17">
    <name type="scientific">Caulobacter hibisci</name>
    <dbReference type="NCBI Taxonomy" id="2035993"/>
    <lineage>
        <taxon>Bacteria</taxon>
        <taxon>Pseudomonadati</taxon>
        <taxon>Pseudomonadota</taxon>
        <taxon>Alphaproteobacteria</taxon>
        <taxon>Caulobacterales</taxon>
        <taxon>Caulobacteraceae</taxon>
        <taxon>Caulobacter</taxon>
    </lineage>
</organism>
<dbReference type="EMBL" id="JADWOX010000004">
    <property type="protein sequence ID" value="MBI1683775.1"/>
    <property type="molecule type" value="Genomic_DNA"/>
</dbReference>
<accession>A0ABS0SY04</accession>
<keyword evidence="4" id="KW-0410">Iron transport</keyword>
<protein>
    <submittedName>
        <fullName evidence="16">TonB-dependent receptor</fullName>
    </submittedName>
</protein>
<proteinExistence type="inferred from homology"/>
<evidence type="ECO:0000256" key="10">
    <source>
        <dbReference type="ARBA" id="ARBA00023237"/>
    </source>
</evidence>
<evidence type="ECO:0000256" key="6">
    <source>
        <dbReference type="ARBA" id="ARBA00023004"/>
    </source>
</evidence>
<keyword evidence="7" id="KW-0406">Ion transport</keyword>
<dbReference type="PANTHER" id="PTHR32552">
    <property type="entry name" value="FERRICHROME IRON RECEPTOR-RELATED"/>
    <property type="match status" value="1"/>
</dbReference>
<evidence type="ECO:0000256" key="12">
    <source>
        <dbReference type="RuleBase" id="RU003357"/>
    </source>
</evidence>
<evidence type="ECO:0000256" key="7">
    <source>
        <dbReference type="ARBA" id="ARBA00023065"/>
    </source>
</evidence>
<evidence type="ECO:0000256" key="3">
    <source>
        <dbReference type="ARBA" id="ARBA00022452"/>
    </source>
</evidence>
<feature type="domain" description="TonB-dependent receptor plug" evidence="15">
    <location>
        <begin position="62"/>
        <end position="171"/>
    </location>
</feature>
<dbReference type="CDD" id="cd01347">
    <property type="entry name" value="ligand_gated_channel"/>
    <property type="match status" value="1"/>
</dbReference>
<sequence length="771" mass="82769">MYSDFVTVRRRGRGLKASLMVAGMLAAVAPALAWAQTDAAPAADDNIVPELVVTAQKRSENVRDVPLSISVLTGDQLAKQHVANYADLARSTPGLSFSNTGSSGLSRISLRGISSSQGSATVGVYLNDVSLTIPNQFFTGVTLPRLFDLDHVEVLRGPQGTLYGDSSLGGTLRFITKAPTLGGFESSAQGEVSSTDEGGVNYLFGGVVNAPIGENAALRLAVQREYQSGFIDHVNAAGVVDNKNVDAERTTALRASFLWEPTDDLKVSSTVQWQQTDSDDTGITKLSLGKFQENRPVREPSEDTLFAPSVTVEKRFGDLTFTSISGYAYRRFDRQFDGSIYDSEYVASVLDDSYGDTYETLAALPGVMRNKDAVATYSQEFRLASPSLAESGKRYEWQVGAYFAKQKITSLDHEYVLGLDAAVASELGTTTQAALGYATPGGLIGYFNSVRRNNQTALFAEGSFKVTDKLKATIGLRQVKASSQYALEEGGWLADGAPAHDDASTRSAPLTPKVAVTFEASKSVSLYANAAKGFRLGGQNNALTSFCAADVRSLGLSDAKSYRPDSLWSYEGGAKTRLFDGRVTFNASAFYIDWKNVQQSVRLSTCGSVITGNAGDARSQGGEFELRALLTDNLTLNLSGAVTDAKITEAAKGTGAVDGSKLLGTPENTFSVGFDYDRPITNRIDGFASVNWSHTGESYGSYTTTSKDYRRPSYDLVDASLGVTFDKLELSLFAKNLLNEDTIIQKPSVLFVTQGLALRPRTVGLNVKAKF</sequence>
<keyword evidence="10 11" id="KW-0998">Cell outer membrane</keyword>
<name>A0ABS0SY04_9CAUL</name>
<evidence type="ECO:0000256" key="8">
    <source>
        <dbReference type="ARBA" id="ARBA00023077"/>
    </source>
</evidence>
<keyword evidence="13" id="KW-0732">Signal</keyword>
<gene>
    <name evidence="16" type="ORF">I4Q42_08850</name>
</gene>
<keyword evidence="3 11" id="KW-1134">Transmembrane beta strand</keyword>
<evidence type="ECO:0000256" key="11">
    <source>
        <dbReference type="PROSITE-ProRule" id="PRU01360"/>
    </source>
</evidence>
<keyword evidence="16" id="KW-0675">Receptor</keyword>
<evidence type="ECO:0000256" key="9">
    <source>
        <dbReference type="ARBA" id="ARBA00023136"/>
    </source>
</evidence>
<feature type="chain" id="PRO_5045521772" evidence="13">
    <location>
        <begin position="36"/>
        <end position="771"/>
    </location>
</feature>
<dbReference type="RefSeq" id="WP_198575700.1">
    <property type="nucleotide sequence ID" value="NZ_JADWOX010000004.1"/>
</dbReference>
<feature type="signal peptide" evidence="13">
    <location>
        <begin position="1"/>
        <end position="35"/>
    </location>
</feature>
<dbReference type="Gene3D" id="2.40.170.20">
    <property type="entry name" value="TonB-dependent receptor, beta-barrel domain"/>
    <property type="match status" value="1"/>
</dbReference>
<comment type="similarity">
    <text evidence="11 12">Belongs to the TonB-dependent receptor family.</text>
</comment>
<feature type="domain" description="TonB-dependent receptor-like beta-barrel" evidence="14">
    <location>
        <begin position="325"/>
        <end position="737"/>
    </location>
</feature>
<keyword evidence="2 11" id="KW-0813">Transport</keyword>
<evidence type="ECO:0000256" key="1">
    <source>
        <dbReference type="ARBA" id="ARBA00004571"/>
    </source>
</evidence>
<evidence type="ECO:0000256" key="4">
    <source>
        <dbReference type="ARBA" id="ARBA00022496"/>
    </source>
</evidence>
<dbReference type="Proteomes" id="UP000639859">
    <property type="component" value="Unassembled WGS sequence"/>
</dbReference>
<comment type="caution">
    <text evidence="16">The sequence shown here is derived from an EMBL/GenBank/DDBJ whole genome shotgun (WGS) entry which is preliminary data.</text>
</comment>
<dbReference type="Pfam" id="PF00593">
    <property type="entry name" value="TonB_dep_Rec_b-barrel"/>
    <property type="match status" value="1"/>
</dbReference>
<dbReference type="InterPro" id="IPR036942">
    <property type="entry name" value="Beta-barrel_TonB_sf"/>
</dbReference>
<evidence type="ECO:0000256" key="2">
    <source>
        <dbReference type="ARBA" id="ARBA00022448"/>
    </source>
</evidence>
<reference evidence="16 17" key="1">
    <citation type="submission" date="2020-11" db="EMBL/GenBank/DDBJ databases">
        <title>genome sequence of strain KACC 18849.</title>
        <authorList>
            <person name="Gao J."/>
            <person name="Zhang X."/>
        </authorList>
    </citation>
    <scope>NUCLEOTIDE SEQUENCE [LARGE SCALE GENOMIC DNA]</scope>
    <source>
        <strain evidence="16 17">KACC 18849</strain>
    </source>
</reference>
<keyword evidence="9 11" id="KW-0472">Membrane</keyword>
<keyword evidence="8 12" id="KW-0798">TonB box</keyword>
<dbReference type="PROSITE" id="PS52016">
    <property type="entry name" value="TONB_DEPENDENT_REC_3"/>
    <property type="match status" value="1"/>
</dbReference>
<evidence type="ECO:0000256" key="5">
    <source>
        <dbReference type="ARBA" id="ARBA00022692"/>
    </source>
</evidence>
<dbReference type="PANTHER" id="PTHR32552:SF81">
    <property type="entry name" value="TONB-DEPENDENT OUTER MEMBRANE RECEPTOR"/>
    <property type="match status" value="1"/>
</dbReference>
<dbReference type="InterPro" id="IPR039426">
    <property type="entry name" value="TonB-dep_rcpt-like"/>
</dbReference>
<dbReference type="Pfam" id="PF07715">
    <property type="entry name" value="Plug"/>
    <property type="match status" value="1"/>
</dbReference>
<evidence type="ECO:0000313" key="17">
    <source>
        <dbReference type="Proteomes" id="UP000639859"/>
    </source>
</evidence>
<keyword evidence="17" id="KW-1185">Reference proteome</keyword>
<dbReference type="InterPro" id="IPR012910">
    <property type="entry name" value="Plug_dom"/>
</dbReference>
<keyword evidence="5 11" id="KW-0812">Transmembrane</keyword>
<comment type="subcellular location">
    <subcellularLocation>
        <location evidence="1 11">Cell outer membrane</location>
        <topology evidence="1 11">Multi-pass membrane protein</topology>
    </subcellularLocation>
</comment>
<evidence type="ECO:0000256" key="13">
    <source>
        <dbReference type="SAM" id="SignalP"/>
    </source>
</evidence>
<evidence type="ECO:0000259" key="15">
    <source>
        <dbReference type="Pfam" id="PF07715"/>
    </source>
</evidence>
<keyword evidence="6" id="KW-0408">Iron</keyword>
<dbReference type="SUPFAM" id="SSF56935">
    <property type="entry name" value="Porins"/>
    <property type="match status" value="1"/>
</dbReference>
<evidence type="ECO:0000313" key="16">
    <source>
        <dbReference type="EMBL" id="MBI1683775.1"/>
    </source>
</evidence>
<evidence type="ECO:0000259" key="14">
    <source>
        <dbReference type="Pfam" id="PF00593"/>
    </source>
</evidence>